<dbReference type="PRINTS" id="PR00039">
    <property type="entry name" value="HTHLYSR"/>
</dbReference>
<dbReference type="SUPFAM" id="SSF46785">
    <property type="entry name" value="Winged helix' DNA-binding domain"/>
    <property type="match status" value="1"/>
</dbReference>
<dbReference type="SUPFAM" id="SSF53850">
    <property type="entry name" value="Periplasmic binding protein-like II"/>
    <property type="match status" value="1"/>
</dbReference>
<gene>
    <name evidence="6" type="ORF">SAMN05192549_101159</name>
</gene>
<dbReference type="Pfam" id="PF00126">
    <property type="entry name" value="HTH_1"/>
    <property type="match status" value="1"/>
</dbReference>
<keyword evidence="2" id="KW-0805">Transcription regulation</keyword>
<dbReference type="FunFam" id="1.10.10.10:FF:000001">
    <property type="entry name" value="LysR family transcriptional regulator"/>
    <property type="match status" value="1"/>
</dbReference>
<dbReference type="Gene3D" id="1.10.10.10">
    <property type="entry name" value="Winged helix-like DNA-binding domain superfamily/Winged helix DNA-binding domain"/>
    <property type="match status" value="1"/>
</dbReference>
<evidence type="ECO:0000259" key="5">
    <source>
        <dbReference type="PROSITE" id="PS50931"/>
    </source>
</evidence>
<organism evidence="6 7">
    <name type="scientific">Duganella sacchari</name>
    <dbReference type="NCBI Taxonomy" id="551987"/>
    <lineage>
        <taxon>Bacteria</taxon>
        <taxon>Pseudomonadati</taxon>
        <taxon>Pseudomonadota</taxon>
        <taxon>Betaproteobacteria</taxon>
        <taxon>Burkholderiales</taxon>
        <taxon>Oxalobacteraceae</taxon>
        <taxon>Telluria group</taxon>
        <taxon>Duganella</taxon>
    </lineage>
</organism>
<accession>A0A1M7HF93</accession>
<dbReference type="Pfam" id="PF03466">
    <property type="entry name" value="LysR_substrate"/>
    <property type="match status" value="1"/>
</dbReference>
<dbReference type="PROSITE" id="PS50931">
    <property type="entry name" value="HTH_LYSR"/>
    <property type="match status" value="1"/>
</dbReference>
<dbReference type="InterPro" id="IPR036390">
    <property type="entry name" value="WH_DNA-bd_sf"/>
</dbReference>
<keyword evidence="7" id="KW-1185">Reference proteome</keyword>
<protein>
    <submittedName>
        <fullName evidence="6">DNA-binding transcriptional regulator, LysR family</fullName>
    </submittedName>
</protein>
<evidence type="ECO:0000256" key="1">
    <source>
        <dbReference type="ARBA" id="ARBA00009437"/>
    </source>
</evidence>
<dbReference type="EMBL" id="FRCX01000001">
    <property type="protein sequence ID" value="SHM27155.1"/>
    <property type="molecule type" value="Genomic_DNA"/>
</dbReference>
<sequence length="301" mass="33068">MAFDERVVNGMRVLAAIVDSGSFVRAGEALEMSQSGVSRAIARLESRLNIRLFDRTTRKVALTDEGRRFYAQVSPLLAGLEDAVATAGEGAVKVRGKLRVNTDPLCARLLFGAKLGGFLKRYPELELDLMARDHLGDLVGDGFDLAIRLGQPQSSSLIARKLMDTRVLTVATPAYLRKHGTPKKPADLESPDHVCIHFRNPATGRPFDWEFHRGGKVTIVNPRSQITLNDGGTMETVLLSGYGLAQVIDIAVEPMLRSGALIPVLTAWPDERFPLYALYPSRHHQPAKTQAFLTFVQSLLP</sequence>
<dbReference type="RefSeq" id="WP_072780585.1">
    <property type="nucleotide sequence ID" value="NZ_FRCX01000001.1"/>
</dbReference>
<keyword evidence="4" id="KW-0804">Transcription</keyword>
<evidence type="ECO:0000256" key="3">
    <source>
        <dbReference type="ARBA" id="ARBA00023125"/>
    </source>
</evidence>
<dbReference type="InterPro" id="IPR036388">
    <property type="entry name" value="WH-like_DNA-bd_sf"/>
</dbReference>
<comment type="similarity">
    <text evidence="1">Belongs to the LysR transcriptional regulatory family.</text>
</comment>
<dbReference type="InterPro" id="IPR058163">
    <property type="entry name" value="LysR-type_TF_proteobact-type"/>
</dbReference>
<dbReference type="GO" id="GO:0003700">
    <property type="term" value="F:DNA-binding transcription factor activity"/>
    <property type="evidence" value="ECO:0007669"/>
    <property type="project" value="InterPro"/>
</dbReference>
<dbReference type="InterPro" id="IPR005119">
    <property type="entry name" value="LysR_subst-bd"/>
</dbReference>
<feature type="domain" description="HTH lysR-type" evidence="5">
    <location>
        <begin position="9"/>
        <end position="63"/>
    </location>
</feature>
<keyword evidence="3 6" id="KW-0238">DNA-binding</keyword>
<dbReference type="STRING" id="551987.SAMN05192549_101159"/>
<dbReference type="Gene3D" id="3.40.190.290">
    <property type="match status" value="1"/>
</dbReference>
<dbReference type="Proteomes" id="UP000184339">
    <property type="component" value="Unassembled WGS sequence"/>
</dbReference>
<dbReference type="PANTHER" id="PTHR30537:SF5">
    <property type="entry name" value="HTH-TYPE TRANSCRIPTIONAL ACTIVATOR TTDR-RELATED"/>
    <property type="match status" value="1"/>
</dbReference>
<dbReference type="CDD" id="cd08422">
    <property type="entry name" value="PBP2_CrgA_like"/>
    <property type="match status" value="1"/>
</dbReference>
<evidence type="ECO:0000256" key="4">
    <source>
        <dbReference type="ARBA" id="ARBA00023163"/>
    </source>
</evidence>
<dbReference type="PANTHER" id="PTHR30537">
    <property type="entry name" value="HTH-TYPE TRANSCRIPTIONAL REGULATOR"/>
    <property type="match status" value="1"/>
</dbReference>
<dbReference type="AlphaFoldDB" id="A0A1M7HF93"/>
<dbReference type="OrthoDB" id="9026421at2"/>
<evidence type="ECO:0000313" key="7">
    <source>
        <dbReference type="Proteomes" id="UP000184339"/>
    </source>
</evidence>
<evidence type="ECO:0000256" key="2">
    <source>
        <dbReference type="ARBA" id="ARBA00023015"/>
    </source>
</evidence>
<dbReference type="InterPro" id="IPR000847">
    <property type="entry name" value="LysR_HTH_N"/>
</dbReference>
<dbReference type="GO" id="GO:0003677">
    <property type="term" value="F:DNA binding"/>
    <property type="evidence" value="ECO:0007669"/>
    <property type="project" value="UniProtKB-KW"/>
</dbReference>
<name>A0A1M7HF93_9BURK</name>
<evidence type="ECO:0000313" key="6">
    <source>
        <dbReference type="EMBL" id="SHM27155.1"/>
    </source>
</evidence>
<proteinExistence type="inferred from homology"/>
<reference evidence="7" key="1">
    <citation type="submission" date="2016-11" db="EMBL/GenBank/DDBJ databases">
        <authorList>
            <person name="Varghese N."/>
            <person name="Submissions S."/>
        </authorList>
    </citation>
    <scope>NUCLEOTIDE SEQUENCE [LARGE SCALE GENOMIC DNA]</scope>
    <source>
        <strain evidence="7">Sac-22</strain>
    </source>
</reference>